<dbReference type="Proteomes" id="UP000799767">
    <property type="component" value="Unassembled WGS sequence"/>
</dbReference>
<evidence type="ECO:0000313" key="4">
    <source>
        <dbReference type="Proteomes" id="UP000799767"/>
    </source>
</evidence>
<proteinExistence type="inferred from homology"/>
<keyword evidence="1" id="KW-0560">Oxidoreductase</keyword>
<dbReference type="GeneID" id="54470354"/>
<comment type="similarity">
    <text evidence="2">Belongs to the short-chain dehydrogenases/reductases (SDR) family.</text>
</comment>
<dbReference type="RefSeq" id="XP_033590848.1">
    <property type="nucleotide sequence ID" value="XM_033729352.1"/>
</dbReference>
<dbReference type="GO" id="GO:0016491">
    <property type="term" value="F:oxidoreductase activity"/>
    <property type="evidence" value="ECO:0007669"/>
    <property type="project" value="UniProtKB-KW"/>
</dbReference>
<dbReference type="PRINTS" id="PR00081">
    <property type="entry name" value="GDHRDH"/>
</dbReference>
<accession>A0A6A6PX55</accession>
<dbReference type="PANTHER" id="PTHR43157:SF31">
    <property type="entry name" value="PHOSPHATIDYLINOSITOL-GLYCAN BIOSYNTHESIS CLASS F PROTEIN"/>
    <property type="match status" value="1"/>
</dbReference>
<evidence type="ECO:0000256" key="2">
    <source>
        <dbReference type="RuleBase" id="RU000363"/>
    </source>
</evidence>
<dbReference type="InterPro" id="IPR036291">
    <property type="entry name" value="NAD(P)-bd_dom_sf"/>
</dbReference>
<sequence>MSGFTQHTTGREVVEKLHELVDGKTIVITGPSHGSIGGETVLSLAAANPKAIFLCGRSMEKIDPVIREFAGQNSQPELTFVPMDLMDLDSVRAAAAKIASQTKVVDVLFNNAGIMTTPWKTTKQGIESQFGVNHLAHFVFTARLLPLLKAASPPATIVNTASTGYQLGGIPFEDLTWDNGAKYHPWLAYASSKTANSLFTVELAKKLQPEGITAFALQPGMPDTNLASHLPQEGPASFKEAHRINTERFGGVEQDFSGDQKTVPQACSTLLAAAFDPNLKAHSGGFLRNCQPYEVMNYAQDPADAQRLWKISEQLSGERF</sequence>
<name>A0A6A6PX55_9PEZI</name>
<reference evidence="3" key="1">
    <citation type="journal article" date="2020" name="Stud. Mycol.">
        <title>101 Dothideomycetes genomes: a test case for predicting lifestyles and emergence of pathogens.</title>
        <authorList>
            <person name="Haridas S."/>
            <person name="Albert R."/>
            <person name="Binder M."/>
            <person name="Bloem J."/>
            <person name="Labutti K."/>
            <person name="Salamov A."/>
            <person name="Andreopoulos B."/>
            <person name="Baker S."/>
            <person name="Barry K."/>
            <person name="Bills G."/>
            <person name="Bluhm B."/>
            <person name="Cannon C."/>
            <person name="Castanera R."/>
            <person name="Culley D."/>
            <person name="Daum C."/>
            <person name="Ezra D."/>
            <person name="Gonzalez J."/>
            <person name="Henrissat B."/>
            <person name="Kuo A."/>
            <person name="Liang C."/>
            <person name="Lipzen A."/>
            <person name="Lutzoni F."/>
            <person name="Magnuson J."/>
            <person name="Mondo S."/>
            <person name="Nolan M."/>
            <person name="Ohm R."/>
            <person name="Pangilinan J."/>
            <person name="Park H.-J."/>
            <person name="Ramirez L."/>
            <person name="Alfaro M."/>
            <person name="Sun H."/>
            <person name="Tritt A."/>
            <person name="Yoshinaga Y."/>
            <person name="Zwiers L.-H."/>
            <person name="Turgeon B."/>
            <person name="Goodwin S."/>
            <person name="Spatafora J."/>
            <person name="Crous P."/>
            <person name="Grigoriev I."/>
        </authorList>
    </citation>
    <scope>NUCLEOTIDE SEQUENCE</scope>
    <source>
        <strain evidence="3">CBS 113389</strain>
    </source>
</reference>
<organism evidence="3 4">
    <name type="scientific">Neohortaea acidophila</name>
    <dbReference type="NCBI Taxonomy" id="245834"/>
    <lineage>
        <taxon>Eukaryota</taxon>
        <taxon>Fungi</taxon>
        <taxon>Dikarya</taxon>
        <taxon>Ascomycota</taxon>
        <taxon>Pezizomycotina</taxon>
        <taxon>Dothideomycetes</taxon>
        <taxon>Dothideomycetidae</taxon>
        <taxon>Mycosphaerellales</taxon>
        <taxon>Teratosphaeriaceae</taxon>
        <taxon>Neohortaea</taxon>
    </lineage>
</organism>
<dbReference type="OrthoDB" id="191139at2759"/>
<keyword evidence="4" id="KW-1185">Reference proteome</keyword>
<evidence type="ECO:0000313" key="3">
    <source>
        <dbReference type="EMBL" id="KAF2484279.1"/>
    </source>
</evidence>
<evidence type="ECO:0000256" key="1">
    <source>
        <dbReference type="ARBA" id="ARBA00023002"/>
    </source>
</evidence>
<dbReference type="PANTHER" id="PTHR43157">
    <property type="entry name" value="PHOSPHATIDYLINOSITOL-GLYCAN BIOSYNTHESIS CLASS F PROTEIN-RELATED"/>
    <property type="match status" value="1"/>
</dbReference>
<protein>
    <submittedName>
        <fullName evidence="3">Putative short-chain dehydrogenase</fullName>
    </submittedName>
</protein>
<dbReference type="AlphaFoldDB" id="A0A6A6PX55"/>
<dbReference type="InterPro" id="IPR002347">
    <property type="entry name" value="SDR_fam"/>
</dbReference>
<dbReference type="EMBL" id="MU001634">
    <property type="protein sequence ID" value="KAF2484279.1"/>
    <property type="molecule type" value="Genomic_DNA"/>
</dbReference>
<dbReference type="SUPFAM" id="SSF51735">
    <property type="entry name" value="NAD(P)-binding Rossmann-fold domains"/>
    <property type="match status" value="1"/>
</dbReference>
<dbReference type="Pfam" id="PF00106">
    <property type="entry name" value="adh_short"/>
    <property type="match status" value="2"/>
</dbReference>
<dbReference type="Gene3D" id="3.40.50.720">
    <property type="entry name" value="NAD(P)-binding Rossmann-like Domain"/>
    <property type="match status" value="1"/>
</dbReference>
<dbReference type="PRINTS" id="PR00080">
    <property type="entry name" value="SDRFAMILY"/>
</dbReference>
<gene>
    <name evidence="3" type="ORF">BDY17DRAFT_125181</name>
</gene>